<dbReference type="Pfam" id="PF07980">
    <property type="entry name" value="SusD_RagB"/>
    <property type="match status" value="1"/>
</dbReference>
<proteinExistence type="inferred from homology"/>
<dbReference type="InterPro" id="IPR011990">
    <property type="entry name" value="TPR-like_helical_dom_sf"/>
</dbReference>
<feature type="region of interest" description="Disordered" evidence="6">
    <location>
        <begin position="435"/>
        <end position="456"/>
    </location>
</feature>
<evidence type="ECO:0000259" key="7">
    <source>
        <dbReference type="Pfam" id="PF07980"/>
    </source>
</evidence>
<dbReference type="SUPFAM" id="SSF48452">
    <property type="entry name" value="TPR-like"/>
    <property type="match status" value="1"/>
</dbReference>
<keyword evidence="5" id="KW-0998">Cell outer membrane</keyword>
<comment type="subcellular location">
    <subcellularLocation>
        <location evidence="1">Cell outer membrane</location>
    </subcellularLocation>
</comment>
<comment type="similarity">
    <text evidence="2">Belongs to the SusD family.</text>
</comment>
<feature type="domain" description="SusD-like N-terminal" evidence="8">
    <location>
        <begin position="121"/>
        <end position="256"/>
    </location>
</feature>
<evidence type="ECO:0000313" key="9">
    <source>
        <dbReference type="EMBL" id="PEN12767.1"/>
    </source>
</evidence>
<evidence type="ECO:0000256" key="1">
    <source>
        <dbReference type="ARBA" id="ARBA00004442"/>
    </source>
</evidence>
<dbReference type="EMBL" id="PDEQ01000006">
    <property type="protein sequence ID" value="PEN12767.1"/>
    <property type="molecule type" value="Genomic_DNA"/>
</dbReference>
<accession>A0A2A8CW00</accession>
<dbReference type="Gene3D" id="1.25.40.390">
    <property type="match status" value="1"/>
</dbReference>
<keyword evidence="4" id="KW-0472">Membrane</keyword>
<gene>
    <name evidence="9" type="ORF">CRI94_12155</name>
</gene>
<evidence type="ECO:0000256" key="5">
    <source>
        <dbReference type="ARBA" id="ARBA00023237"/>
    </source>
</evidence>
<evidence type="ECO:0000256" key="2">
    <source>
        <dbReference type="ARBA" id="ARBA00006275"/>
    </source>
</evidence>
<name>A0A2A8CW00_9BACT</name>
<evidence type="ECO:0000256" key="6">
    <source>
        <dbReference type="SAM" id="MobiDB-lite"/>
    </source>
</evidence>
<dbReference type="CDD" id="cd08977">
    <property type="entry name" value="SusD"/>
    <property type="match status" value="1"/>
</dbReference>
<organism evidence="9 10">
    <name type="scientific">Longibacter salinarum</name>
    <dbReference type="NCBI Taxonomy" id="1850348"/>
    <lineage>
        <taxon>Bacteria</taxon>
        <taxon>Pseudomonadati</taxon>
        <taxon>Rhodothermota</taxon>
        <taxon>Rhodothermia</taxon>
        <taxon>Rhodothermales</taxon>
        <taxon>Salisaetaceae</taxon>
        <taxon>Longibacter</taxon>
    </lineage>
</organism>
<dbReference type="Proteomes" id="UP000220102">
    <property type="component" value="Unassembled WGS sequence"/>
</dbReference>
<keyword evidence="10" id="KW-1185">Reference proteome</keyword>
<dbReference type="InterPro" id="IPR012944">
    <property type="entry name" value="SusD_RagB_dom"/>
</dbReference>
<protein>
    <submittedName>
        <fullName evidence="9">RagB/SusD family nutrient uptake outer membrane protein</fullName>
    </submittedName>
</protein>
<dbReference type="Pfam" id="PF14322">
    <property type="entry name" value="SusD-like_3"/>
    <property type="match status" value="1"/>
</dbReference>
<comment type="caution">
    <text evidence="9">The sequence shown here is derived from an EMBL/GenBank/DDBJ whole genome shotgun (WGS) entry which is preliminary data.</text>
</comment>
<dbReference type="OrthoDB" id="618454at2"/>
<evidence type="ECO:0000259" key="8">
    <source>
        <dbReference type="Pfam" id="PF14322"/>
    </source>
</evidence>
<evidence type="ECO:0000256" key="3">
    <source>
        <dbReference type="ARBA" id="ARBA00022729"/>
    </source>
</evidence>
<dbReference type="AlphaFoldDB" id="A0A2A8CW00"/>
<dbReference type="InterPro" id="IPR033985">
    <property type="entry name" value="SusD-like_N"/>
</dbReference>
<evidence type="ECO:0000313" key="10">
    <source>
        <dbReference type="Proteomes" id="UP000220102"/>
    </source>
</evidence>
<keyword evidence="3" id="KW-0732">Signal</keyword>
<sequence>MIVSATSTVLRQITRRLSALVAGVLLLTLGLVASGCDSMLDIEPQGEQTSANFFRTPEDANRALAGVYSAIQQQKRLTYQGAPEFLAGYDMVFGSVASDDSFKGGESRNDQPDIDDIQTFTVDPNNLYIAKMWSSLYEAVTRSNRLLDRVPDIEMDPEEKADILAEARFLRAYAYFYLLQAFGTEPETNNGPGIVLVNDVVTIGGADKPRSPEPEVWTQIETDLQAAINELPTKSERGAEQYGRATTGAAKALLVKAHIFQEDWPAAEPLALEVISSSEYRLEPDFSSIFRLSGEHGPGSIFEINYATLPNQVEGYYGNVYQASRSTWGFGFNNPTEDLYQAFDSNDPRRDATIIEPGEQMPDGTVVAGGSSRSGYHNEKIWIPQSEYPQAQGIGVFAGPSNVRYIRLANVLLWHAEAAAENGNLPAARESLNRVRARARDDDDNPNNDPAGVLPDITTTDAQELLEAIYRERRLELAMEDLRFFDLVRQGRAPEVLGDAGFDAGTHERMPIPQREIDLSDGVLTQNPGY</sequence>
<reference evidence="9 10" key="1">
    <citation type="submission" date="2017-10" db="EMBL/GenBank/DDBJ databases">
        <title>Draft genome of Longibacter Salinarum.</title>
        <authorList>
            <person name="Goh K.M."/>
            <person name="Shamsir M.S."/>
            <person name="Lim S.W."/>
        </authorList>
    </citation>
    <scope>NUCLEOTIDE SEQUENCE [LARGE SCALE GENOMIC DNA]</scope>
    <source>
        <strain evidence="9 10">KCTC 52045</strain>
    </source>
</reference>
<dbReference type="RefSeq" id="WP_098076108.1">
    <property type="nucleotide sequence ID" value="NZ_PDEQ01000006.1"/>
</dbReference>
<feature type="domain" description="RagB/SusD" evidence="7">
    <location>
        <begin position="335"/>
        <end position="530"/>
    </location>
</feature>
<evidence type="ECO:0000256" key="4">
    <source>
        <dbReference type="ARBA" id="ARBA00023136"/>
    </source>
</evidence>
<dbReference type="GO" id="GO:0009279">
    <property type="term" value="C:cell outer membrane"/>
    <property type="evidence" value="ECO:0007669"/>
    <property type="project" value="UniProtKB-SubCell"/>
</dbReference>